<name>Q478C9_DECAR</name>
<dbReference type="KEGG" id="dar:Daro_4076"/>
<dbReference type="InterPro" id="IPR002701">
    <property type="entry name" value="CM_II_prokaryot"/>
</dbReference>
<protein>
    <recommendedName>
        <fullName evidence="1">chorismate mutase</fullName>
        <ecNumber evidence="1">5.4.99.5</ecNumber>
    </recommendedName>
</protein>
<organism evidence="4">
    <name type="scientific">Dechloromonas aromatica (strain RCB)</name>
    <dbReference type="NCBI Taxonomy" id="159087"/>
    <lineage>
        <taxon>Bacteria</taxon>
        <taxon>Pseudomonadati</taxon>
        <taxon>Pseudomonadota</taxon>
        <taxon>Betaproteobacteria</taxon>
        <taxon>Rhodocyclales</taxon>
        <taxon>Azonexaceae</taxon>
        <taxon>Dechloromonas</taxon>
    </lineage>
</organism>
<dbReference type="EMBL" id="CP000089">
    <property type="protein sequence ID" value="AAZ48802.1"/>
    <property type="molecule type" value="Genomic_DNA"/>
</dbReference>
<dbReference type="eggNOG" id="COG1605">
    <property type="taxonomic scope" value="Bacteria"/>
</dbReference>
<dbReference type="GO" id="GO:0046417">
    <property type="term" value="P:chorismate metabolic process"/>
    <property type="evidence" value="ECO:0007669"/>
    <property type="project" value="InterPro"/>
</dbReference>
<dbReference type="GO" id="GO:0004106">
    <property type="term" value="F:chorismate mutase activity"/>
    <property type="evidence" value="ECO:0007669"/>
    <property type="project" value="UniProtKB-EC"/>
</dbReference>
<proteinExistence type="predicted"/>
<evidence type="ECO:0000256" key="1">
    <source>
        <dbReference type="ARBA" id="ARBA00012404"/>
    </source>
</evidence>
<dbReference type="SMART" id="SM00830">
    <property type="entry name" value="CM_2"/>
    <property type="match status" value="1"/>
</dbReference>
<dbReference type="PANTHER" id="PTHR38041">
    <property type="entry name" value="CHORISMATE MUTASE"/>
    <property type="match status" value="1"/>
</dbReference>
<reference evidence="4" key="1">
    <citation type="submission" date="2005-08" db="EMBL/GenBank/DDBJ databases">
        <title>Complete sequence of Dechloromonas aromatica RCB.</title>
        <authorList>
            <person name="Salinero K.K."/>
            <person name="Copeland A."/>
            <person name="Lucas S."/>
            <person name="Lapidus A."/>
            <person name="Barry K."/>
            <person name="Detter J.C."/>
            <person name="Glavina T."/>
            <person name="Hammon N."/>
            <person name="Israni S."/>
            <person name="Pitluck S."/>
            <person name="Di Bartolo G."/>
            <person name="Trong S."/>
            <person name="Schmutz J."/>
            <person name="Larimer F."/>
            <person name="Land M."/>
            <person name="Ivanova N."/>
            <person name="Richardson P."/>
        </authorList>
    </citation>
    <scope>NUCLEOTIDE SEQUENCE</scope>
    <source>
        <strain evidence="4">RCB</strain>
    </source>
</reference>
<dbReference type="PANTHER" id="PTHR38041:SF1">
    <property type="entry name" value="CHORISMATE MUTASE"/>
    <property type="match status" value="1"/>
</dbReference>
<dbReference type="GO" id="GO:0009697">
    <property type="term" value="P:salicylic acid biosynthetic process"/>
    <property type="evidence" value="ECO:0007669"/>
    <property type="project" value="TreeGrafter"/>
</dbReference>
<feature type="domain" description="Chorismate mutase" evidence="3">
    <location>
        <begin position="8"/>
        <end position="98"/>
    </location>
</feature>
<dbReference type="HOGENOM" id="CLU_131518_2_2_4"/>
<sequence>MTRIAHRIAQCASLAEVRQNIDRLDRELVTLIAERGAYVKQAAGFKKTAAEVPAPPRVVQVLAKVNALALEVGAEPAVVDATWRAMIAAFIDSERLHQAALHPPAPQAN</sequence>
<gene>
    <name evidence="4" type="ordered locus">Daro_4076</name>
</gene>
<accession>Q478C9</accession>
<dbReference type="Pfam" id="PF01817">
    <property type="entry name" value="CM_2"/>
    <property type="match status" value="1"/>
</dbReference>
<dbReference type="PROSITE" id="PS51168">
    <property type="entry name" value="CHORISMATE_MUT_2"/>
    <property type="match status" value="1"/>
</dbReference>
<dbReference type="InterPro" id="IPR051331">
    <property type="entry name" value="Chorismate_mutase-related"/>
</dbReference>
<dbReference type="STRING" id="159087.Daro_4076"/>
<dbReference type="InterPro" id="IPR036979">
    <property type="entry name" value="CM_dom_sf"/>
</dbReference>
<dbReference type="InterPro" id="IPR036263">
    <property type="entry name" value="Chorismate_II_sf"/>
</dbReference>
<evidence type="ECO:0000259" key="3">
    <source>
        <dbReference type="PROSITE" id="PS51168"/>
    </source>
</evidence>
<evidence type="ECO:0000313" key="4">
    <source>
        <dbReference type="EMBL" id="AAZ48802.1"/>
    </source>
</evidence>
<dbReference type="SUPFAM" id="SSF48600">
    <property type="entry name" value="Chorismate mutase II"/>
    <property type="match status" value="1"/>
</dbReference>
<evidence type="ECO:0000256" key="2">
    <source>
        <dbReference type="ARBA" id="ARBA00023235"/>
    </source>
</evidence>
<dbReference type="EC" id="5.4.99.5" evidence="1"/>
<keyword evidence="2" id="KW-0413">Isomerase</keyword>
<dbReference type="Gene3D" id="1.20.59.10">
    <property type="entry name" value="Chorismate mutase"/>
    <property type="match status" value="1"/>
</dbReference>
<dbReference type="OrthoDB" id="5334665at2"/>
<dbReference type="AlphaFoldDB" id="Q478C9"/>